<evidence type="ECO:0000313" key="8">
    <source>
        <dbReference type="Proteomes" id="UP000013167"/>
    </source>
</evidence>
<evidence type="ECO:0000256" key="1">
    <source>
        <dbReference type="ARBA" id="ARBA00022670"/>
    </source>
</evidence>
<dbReference type="EMBL" id="CAIZ01000046">
    <property type="protein sequence ID" value="CCH69255.1"/>
    <property type="molecule type" value="Genomic_DNA"/>
</dbReference>
<name>N0E0R0_9MICO</name>
<organism evidence="7 8">
    <name type="scientific">Phycicoccus elongatus Lp2</name>
    <dbReference type="NCBI Taxonomy" id="1193181"/>
    <lineage>
        <taxon>Bacteria</taxon>
        <taxon>Bacillati</taxon>
        <taxon>Actinomycetota</taxon>
        <taxon>Actinomycetes</taxon>
        <taxon>Micrococcales</taxon>
        <taxon>Intrasporangiaceae</taxon>
        <taxon>Phycicoccus</taxon>
    </lineage>
</organism>
<evidence type="ECO:0000256" key="3">
    <source>
        <dbReference type="ARBA" id="ARBA00022825"/>
    </source>
</evidence>
<feature type="active site" description="Charge relay system" evidence="4">
    <location>
        <position position="476"/>
    </location>
</feature>
<proteinExistence type="inferred from homology"/>
<dbReference type="InterPro" id="IPR015500">
    <property type="entry name" value="Peptidase_S8_subtilisin-rel"/>
</dbReference>
<keyword evidence="1 4" id="KW-0645">Protease</keyword>
<dbReference type="GO" id="GO:0004252">
    <property type="term" value="F:serine-type endopeptidase activity"/>
    <property type="evidence" value="ECO:0007669"/>
    <property type="project" value="UniProtKB-UniRule"/>
</dbReference>
<evidence type="ECO:0000256" key="5">
    <source>
        <dbReference type="SAM" id="MobiDB-lite"/>
    </source>
</evidence>
<dbReference type="Pfam" id="PF00082">
    <property type="entry name" value="Peptidase_S8"/>
    <property type="match status" value="1"/>
</dbReference>
<gene>
    <name evidence="7" type="ORF">BN10_140067</name>
</gene>
<sequence length="726" mass="79261">MDPDLVFKIKAGARPEDSSFEGRGLQVLGETVDYTYFVLASDQGSSLEQAIERYVRTGEMRTFFNQIDDIEPYGPADRSGPGIADLDGRLSQHTLDVIIWPSGTYSEAERRTRSVEQILAQNAGRVLLRSVSARRSYLRVSVSSTGLDDLLNTSVVELVRTPPVPFLDFRDWRNLDISTTSRSEVVSEVVGVLDDSPESAHPLLSGLVVSDESLAPPAYQWQQRGTHGTEVVGRVLLPGLHEELRDALPISAAVGSVRVVRILEPDPSRPDRAPRFATYAAPHDLVEGAIRHLHGTHGVRIFNLSVGYSEPFNDLHLGPLTETIDDLIRELGIVVVLPTGNAPADLSARTPSGHHVIDDKPEFFFAPEHRLSEPGPAALAVTVGALALSGAPAELHGRFGWQAAADADEAAPFSRTGPGLGTNSKRANKPDVTHYGGNLVVSDTGNIVQNDLGASLISTSTRGSGGQIFATVNGTSYAAPAVARVAADIAYSYPDASGNLVRALLAAGSAQTPPAASLSELHRRNRVYGLGLPDVHRATSSDARRVTMTYDGAMPVDTVQIHPMPIPEAFRQGSRRDRVISVALAFDPPVRRQRREYLAGTMKFNVYRDIDPDELAEILQRQDPDDPNDLINDRRRLNLRPGVNTFTHSTLQLRAWVGHNSFVNDNETFHIAVTHKAQTWARGDANYEQQSYALAATLEDRELATADLHQILRQELRLPTRVRLRA</sequence>
<comment type="caution">
    <text evidence="7">The sequence shown here is derived from an EMBL/GenBank/DDBJ whole genome shotgun (WGS) entry which is preliminary data.</text>
</comment>
<keyword evidence="2 4" id="KW-0378">Hydrolase</keyword>
<comment type="similarity">
    <text evidence="4">Belongs to the peptidase S8 family.</text>
</comment>
<feature type="active site" description="Charge relay system" evidence="4">
    <location>
        <position position="194"/>
    </location>
</feature>
<dbReference type="eggNOG" id="COG1404">
    <property type="taxonomic scope" value="Bacteria"/>
</dbReference>
<dbReference type="PRINTS" id="PR00723">
    <property type="entry name" value="SUBTILISIN"/>
</dbReference>
<dbReference type="Gene3D" id="3.40.50.200">
    <property type="entry name" value="Peptidase S8/S53 domain"/>
    <property type="match status" value="1"/>
</dbReference>
<dbReference type="InterPro" id="IPR036852">
    <property type="entry name" value="Peptidase_S8/S53_dom_sf"/>
</dbReference>
<keyword evidence="3 4" id="KW-0720">Serine protease</keyword>
<protein>
    <submittedName>
        <fullName evidence="7">Putative Y4bN</fullName>
    </submittedName>
</protein>
<dbReference type="SUPFAM" id="SSF52743">
    <property type="entry name" value="Subtilisin-like"/>
    <property type="match status" value="1"/>
</dbReference>
<evidence type="ECO:0000259" key="6">
    <source>
        <dbReference type="Pfam" id="PF00082"/>
    </source>
</evidence>
<dbReference type="AlphaFoldDB" id="N0E0R0"/>
<dbReference type="GO" id="GO:0006508">
    <property type="term" value="P:proteolysis"/>
    <property type="evidence" value="ECO:0007669"/>
    <property type="project" value="UniProtKB-KW"/>
</dbReference>
<dbReference type="InterPro" id="IPR000209">
    <property type="entry name" value="Peptidase_S8/S53_dom"/>
</dbReference>
<dbReference type="HOGENOM" id="CLU_020472_0_0_11"/>
<feature type="domain" description="Peptidase S8/S53" evidence="6">
    <location>
        <begin position="189"/>
        <end position="509"/>
    </location>
</feature>
<dbReference type="RefSeq" id="WP_010849413.1">
    <property type="nucleotide sequence ID" value="NZ_HF570956.1"/>
</dbReference>
<reference evidence="7 8" key="1">
    <citation type="journal article" date="2013" name="ISME J.">
        <title>A metabolic model for members of the genus Tetrasphaera involved in enhanced biological phosphorus removal.</title>
        <authorList>
            <person name="Kristiansen R."/>
            <person name="Nguyen H.T.T."/>
            <person name="Saunders A.M."/>
            <person name="Nielsen J.L."/>
            <person name="Wimmer R."/>
            <person name="Le V.Q."/>
            <person name="McIlroy S.J."/>
            <person name="Petrovski S."/>
            <person name="Seviour R.J."/>
            <person name="Calteau A."/>
            <person name="Nielsen K.L."/>
            <person name="Nielsen P.H."/>
        </authorList>
    </citation>
    <scope>NUCLEOTIDE SEQUENCE [LARGE SCALE GENOMIC DNA]</scope>
    <source>
        <strain evidence="7 8">Lp2</strain>
    </source>
</reference>
<feature type="region of interest" description="Disordered" evidence="5">
    <location>
        <begin position="410"/>
        <end position="431"/>
    </location>
</feature>
<dbReference type="Proteomes" id="UP000013167">
    <property type="component" value="Unassembled WGS sequence"/>
</dbReference>
<keyword evidence="8" id="KW-1185">Reference proteome</keyword>
<evidence type="ECO:0000256" key="4">
    <source>
        <dbReference type="PROSITE-ProRule" id="PRU01240"/>
    </source>
</evidence>
<feature type="active site" description="Charge relay system" evidence="4">
    <location>
        <position position="227"/>
    </location>
</feature>
<evidence type="ECO:0000313" key="7">
    <source>
        <dbReference type="EMBL" id="CCH69255.1"/>
    </source>
</evidence>
<dbReference type="STRING" id="1193181.BN10_140067"/>
<dbReference type="PROSITE" id="PS51892">
    <property type="entry name" value="SUBTILASE"/>
    <property type="match status" value="1"/>
</dbReference>
<accession>N0E0R0</accession>
<evidence type="ECO:0000256" key="2">
    <source>
        <dbReference type="ARBA" id="ARBA00022801"/>
    </source>
</evidence>